<keyword evidence="1" id="KW-0472">Membrane</keyword>
<evidence type="ECO:0000256" key="1">
    <source>
        <dbReference type="SAM" id="Phobius"/>
    </source>
</evidence>
<keyword evidence="1" id="KW-0812">Transmembrane</keyword>
<keyword evidence="1" id="KW-1133">Transmembrane helix</keyword>
<reference evidence="3 4" key="1">
    <citation type="submission" date="2019-05" db="EMBL/GenBank/DDBJ databases">
        <title>Culicoidintestinum kansasii gen. nov., sp. nov. from the gastrointestinal tract of the biting midge, Culicoides sonorensis.</title>
        <authorList>
            <person name="Neupane S."/>
            <person name="Ghosh A."/>
            <person name="Gunther S."/>
            <person name="Martin K."/>
            <person name="Zurek L."/>
        </authorList>
    </citation>
    <scope>NUCLEOTIDE SEQUENCE [LARGE SCALE GENOMIC DNA]</scope>
    <source>
        <strain evidence="3 4">CS-1</strain>
    </source>
</reference>
<dbReference type="InParanoid" id="A0A5R8QE06"/>
<organism evidence="3 4">
    <name type="scientific">Culicoidibacter larvae</name>
    <dbReference type="NCBI Taxonomy" id="2579976"/>
    <lineage>
        <taxon>Bacteria</taxon>
        <taxon>Bacillati</taxon>
        <taxon>Bacillota</taxon>
        <taxon>Culicoidibacteria</taxon>
        <taxon>Culicoidibacterales</taxon>
        <taxon>Culicoidibacteraceae</taxon>
        <taxon>Culicoidibacter</taxon>
    </lineage>
</organism>
<dbReference type="RefSeq" id="WP_138190641.1">
    <property type="nucleotide sequence ID" value="NZ_VBWP01000003.1"/>
</dbReference>
<dbReference type="Proteomes" id="UP000306912">
    <property type="component" value="Unassembled WGS sequence"/>
</dbReference>
<comment type="caution">
    <text evidence="3">The sequence shown here is derived from an EMBL/GenBank/DDBJ whole genome shotgun (WGS) entry which is preliminary data.</text>
</comment>
<evidence type="ECO:0000313" key="3">
    <source>
        <dbReference type="EMBL" id="TLG75434.1"/>
    </source>
</evidence>
<dbReference type="InterPro" id="IPR013783">
    <property type="entry name" value="Ig-like_fold"/>
</dbReference>
<dbReference type="Gene3D" id="2.60.40.10">
    <property type="entry name" value="Immunoglobulins"/>
    <property type="match status" value="1"/>
</dbReference>
<proteinExistence type="predicted"/>
<gene>
    <name evidence="3" type="ORF">FEZ08_05130</name>
</gene>
<protein>
    <submittedName>
        <fullName evidence="3">Uncharacterized protein</fullName>
    </submittedName>
</protein>
<evidence type="ECO:0000256" key="2">
    <source>
        <dbReference type="SAM" id="SignalP"/>
    </source>
</evidence>
<keyword evidence="2" id="KW-0732">Signal</keyword>
<feature type="signal peptide" evidence="2">
    <location>
        <begin position="1"/>
        <end position="22"/>
    </location>
</feature>
<name>A0A5R8QE06_9FIRM</name>
<accession>A0A5R8QE06</accession>
<feature type="transmembrane region" description="Helical" evidence="1">
    <location>
        <begin position="188"/>
        <end position="210"/>
    </location>
</feature>
<dbReference type="EMBL" id="VBWP01000003">
    <property type="protein sequence ID" value="TLG75434.1"/>
    <property type="molecule type" value="Genomic_DNA"/>
</dbReference>
<dbReference type="AlphaFoldDB" id="A0A5R8QE06"/>
<evidence type="ECO:0000313" key="4">
    <source>
        <dbReference type="Proteomes" id="UP000306912"/>
    </source>
</evidence>
<feature type="chain" id="PRO_5039321100" evidence="2">
    <location>
        <begin position="23"/>
        <end position="224"/>
    </location>
</feature>
<sequence length="224" mass="24690">MISKLQKLLLVGLTLTALVLLGAAKSPTVYDNEQEALSSELQKLQEQVSEPGVYELTIAYKDASGNVVTKTIELNITPSVIDITAHDVRLPASELATMTDAQWISFAAASGVNSYSGAKVDLAVDSGKVRATAGSYELTFYSGASYKTVQVIITGDSTFQNNIINQYTVVNEVNEETWPFFTLLSNNYIRFGLALVLIFPFLLLISLYWYETRLLKQVEDEINN</sequence>
<keyword evidence="4" id="KW-1185">Reference proteome</keyword>